<evidence type="ECO:0000256" key="1">
    <source>
        <dbReference type="SAM" id="Phobius"/>
    </source>
</evidence>
<sequence>METVSYKELLSIVAIVLTFLATAPYIYSILKGATKPHVFSWVIWGTTTFVVFLAQLNNKGGAGAWPIGVSGILTIFIAILAFAKRGDVTIAKTDWVFLVTALSSLPLWYFTSDPLWAVVILTTVDVLGFGPTIRKAYHQPTSEPLHFYALFAIRNLLVVMALEHHSLTTVLFPAVLGLTCVFIMVLMTYRRLAIVVVSQGEQ</sequence>
<keyword evidence="1" id="KW-0472">Membrane</keyword>
<dbReference type="KEGG" id="mbur:EQU24_10835"/>
<evidence type="ECO:0000313" key="3">
    <source>
        <dbReference type="Proteomes" id="UP000305881"/>
    </source>
</evidence>
<dbReference type="AlphaFoldDB" id="A0A4P9UMY9"/>
<feature type="transmembrane region" description="Helical" evidence="1">
    <location>
        <begin position="116"/>
        <end position="133"/>
    </location>
</feature>
<keyword evidence="3" id="KW-1185">Reference proteome</keyword>
<keyword evidence="1" id="KW-0812">Transmembrane</keyword>
<name>A0A4P9UMY9_METBY</name>
<feature type="transmembrane region" description="Helical" evidence="1">
    <location>
        <begin position="170"/>
        <end position="189"/>
    </location>
</feature>
<organism evidence="2 3">
    <name type="scientific">Methylotuvimicrobium buryatense</name>
    <name type="common">Methylomicrobium buryatense</name>
    <dbReference type="NCBI Taxonomy" id="95641"/>
    <lineage>
        <taxon>Bacteria</taxon>
        <taxon>Pseudomonadati</taxon>
        <taxon>Pseudomonadota</taxon>
        <taxon>Gammaproteobacteria</taxon>
        <taxon>Methylococcales</taxon>
        <taxon>Methylococcaceae</taxon>
        <taxon>Methylotuvimicrobium</taxon>
    </lineage>
</organism>
<feature type="transmembrane region" description="Helical" evidence="1">
    <location>
        <begin position="62"/>
        <end position="83"/>
    </location>
</feature>
<accession>A0A4P9UMY9</accession>
<dbReference type="OrthoDB" id="2242787at2"/>
<feature type="transmembrane region" description="Helical" evidence="1">
    <location>
        <begin position="6"/>
        <end position="26"/>
    </location>
</feature>
<evidence type="ECO:0000313" key="2">
    <source>
        <dbReference type="EMBL" id="QCW82674.1"/>
    </source>
</evidence>
<dbReference type="EMBL" id="CP035467">
    <property type="protein sequence ID" value="QCW82674.1"/>
    <property type="molecule type" value="Genomic_DNA"/>
</dbReference>
<dbReference type="RefSeq" id="WP_017839485.1">
    <property type="nucleotide sequence ID" value="NZ_CP035467.1"/>
</dbReference>
<feature type="transmembrane region" description="Helical" evidence="1">
    <location>
        <begin position="38"/>
        <end position="56"/>
    </location>
</feature>
<proteinExistence type="predicted"/>
<protein>
    <submittedName>
        <fullName evidence="2">Uncharacterized protein</fullName>
    </submittedName>
</protein>
<reference evidence="3" key="1">
    <citation type="journal article" date="2019" name="J. Bacteriol.">
        <title>A Mutagenic Screen Identifies a TonB-Dependent Receptor Required for the Lanthanide Metal Switch in the Type I Methanotroph 'Methylotuvimicrobium buryatense' 5GB1C.</title>
        <authorList>
            <person name="Groom J.D."/>
            <person name="Ford S.M."/>
            <person name="Pesesky M.W."/>
            <person name="Lidstrom M.E."/>
        </authorList>
    </citation>
    <scope>NUCLEOTIDE SEQUENCE [LARGE SCALE GENOMIC DNA]</scope>
    <source>
        <strain evidence="3">5GB1C</strain>
    </source>
</reference>
<feature type="transmembrane region" description="Helical" evidence="1">
    <location>
        <begin position="95"/>
        <end position="110"/>
    </location>
</feature>
<keyword evidence="1" id="KW-1133">Transmembrane helix</keyword>
<feature type="transmembrane region" description="Helical" evidence="1">
    <location>
        <begin position="145"/>
        <end position="164"/>
    </location>
</feature>
<dbReference type="STRING" id="675511.GCA_000341735_00866"/>
<dbReference type="Proteomes" id="UP000305881">
    <property type="component" value="Chromosome"/>
</dbReference>
<gene>
    <name evidence="2" type="ORF">EQU24_10835</name>
</gene>